<evidence type="ECO:0000313" key="2">
    <source>
        <dbReference type="EMBL" id="RIX30371.1"/>
    </source>
</evidence>
<keyword evidence="3" id="KW-1185">Reference proteome</keyword>
<dbReference type="Proteomes" id="UP000265742">
    <property type="component" value="Unassembled WGS sequence"/>
</dbReference>
<feature type="domain" description="THUMP-like" evidence="1">
    <location>
        <begin position="322"/>
        <end position="393"/>
    </location>
</feature>
<proteinExistence type="predicted"/>
<dbReference type="RefSeq" id="WP_119480732.1">
    <property type="nucleotide sequence ID" value="NZ_QXTG01000001.1"/>
</dbReference>
<dbReference type="OrthoDB" id="9810570at2"/>
<evidence type="ECO:0000259" key="1">
    <source>
        <dbReference type="Pfam" id="PF18096"/>
    </source>
</evidence>
<dbReference type="Pfam" id="PF18096">
    <property type="entry name" value="Thump_like"/>
    <property type="match status" value="1"/>
</dbReference>
<dbReference type="SUPFAM" id="SSF53335">
    <property type="entry name" value="S-adenosyl-L-methionine-dependent methyltransferases"/>
    <property type="match status" value="1"/>
</dbReference>
<dbReference type="AlphaFoldDB" id="A0A3A1U1I3"/>
<sequence>MERGELEALLSPRVLTAVDAEARPETPADVLARSTALRREGFSPEESAAILTQAALRRRARAKFGEFADRMLFTRAGLEQATRLEAAARHAARFRDSGAALVADLGCGLGGDALAMAALGLRVLAVERDEVTAVLAQYNLAPFPEATVRVEDAEAVDLDGVDAVWLDPARRTAGHDGTRRVAAADYSPSLAFADEVAARRPTGVKLSPAHDREAIPEDAEAQWVSDRGDVVELALWRGGLQRDGVRRAALVLGPVGAAELTAPADAEDEPVGPLGDHVHEPDGAVIRARLLGDVARTTGTHPVGPGIAYLSGDGPAASPFLTSFAVDAVLPFDRQRIRKELRARGIGRLEIKKRGVDLDPARFRKELGLSGDGEAVLVVTRTADRRVALLCRR</sequence>
<reference evidence="3" key="1">
    <citation type="submission" date="2018-09" db="EMBL/GenBank/DDBJ databases">
        <authorList>
            <person name="Kim I."/>
        </authorList>
    </citation>
    <scope>NUCLEOTIDE SEQUENCE [LARGE SCALE GENOMIC DNA]</scope>
    <source>
        <strain evidence="3">DD4a</strain>
    </source>
</reference>
<dbReference type="InterPro" id="IPR041497">
    <property type="entry name" value="Thump-like"/>
</dbReference>
<gene>
    <name evidence="2" type="ORF">D1781_02755</name>
</gene>
<dbReference type="CDD" id="cd02440">
    <property type="entry name" value="AdoMet_MTases"/>
    <property type="match status" value="1"/>
</dbReference>
<dbReference type="Gene3D" id="3.40.50.150">
    <property type="entry name" value="Vaccinia Virus protein VP39"/>
    <property type="match status" value="1"/>
</dbReference>
<comment type="caution">
    <text evidence="2">The sequence shown here is derived from an EMBL/GenBank/DDBJ whole genome shotgun (WGS) entry which is preliminary data.</text>
</comment>
<dbReference type="GO" id="GO:0032259">
    <property type="term" value="P:methylation"/>
    <property type="evidence" value="ECO:0007669"/>
    <property type="project" value="UniProtKB-KW"/>
</dbReference>
<evidence type="ECO:0000313" key="3">
    <source>
        <dbReference type="Proteomes" id="UP000265742"/>
    </source>
</evidence>
<accession>A0A3A1U1I3</accession>
<protein>
    <submittedName>
        <fullName evidence="2">Class I SAM-dependent methyltransferase</fullName>
    </submittedName>
</protein>
<name>A0A3A1U1I3_9MICO</name>
<organism evidence="2 3">
    <name type="scientific">Amnibacterium setariae</name>
    <dbReference type="NCBI Taxonomy" id="2306585"/>
    <lineage>
        <taxon>Bacteria</taxon>
        <taxon>Bacillati</taxon>
        <taxon>Actinomycetota</taxon>
        <taxon>Actinomycetes</taxon>
        <taxon>Micrococcales</taxon>
        <taxon>Microbacteriaceae</taxon>
        <taxon>Amnibacterium</taxon>
    </lineage>
</organism>
<keyword evidence="2" id="KW-0489">Methyltransferase</keyword>
<dbReference type="InterPro" id="IPR029063">
    <property type="entry name" value="SAM-dependent_MTases_sf"/>
</dbReference>
<keyword evidence="2" id="KW-0808">Transferase</keyword>
<dbReference type="GO" id="GO:0008168">
    <property type="term" value="F:methyltransferase activity"/>
    <property type="evidence" value="ECO:0007669"/>
    <property type="project" value="UniProtKB-KW"/>
</dbReference>
<dbReference type="EMBL" id="QXTG01000001">
    <property type="protein sequence ID" value="RIX30371.1"/>
    <property type="molecule type" value="Genomic_DNA"/>
</dbReference>